<dbReference type="GO" id="GO:0019888">
    <property type="term" value="F:protein phosphatase regulator activity"/>
    <property type="evidence" value="ECO:0007669"/>
    <property type="project" value="TreeGrafter"/>
</dbReference>
<dbReference type="PROSITE" id="PS50077">
    <property type="entry name" value="HEAT_REPEAT"/>
    <property type="match status" value="1"/>
</dbReference>
<dbReference type="PANTHER" id="PTHR10648">
    <property type="entry name" value="SERINE/THREONINE-PROTEIN PHOSPHATASE PP2A 65 KDA REGULATORY SUBUNIT"/>
    <property type="match status" value="1"/>
</dbReference>
<evidence type="ECO:0000256" key="1">
    <source>
        <dbReference type="ARBA" id="ARBA00022737"/>
    </source>
</evidence>
<dbReference type="Proteomes" id="UP000051952">
    <property type="component" value="Unassembled WGS sequence"/>
</dbReference>
<accession>A0A0S4J800</accession>
<gene>
    <name evidence="4" type="ORF">BSAL_00660</name>
</gene>
<dbReference type="OMA" id="RINDRND"/>
<dbReference type="VEuPathDB" id="TriTrypDB:BSAL_00660"/>
<dbReference type="SUPFAM" id="SSF48371">
    <property type="entry name" value="ARM repeat"/>
    <property type="match status" value="1"/>
</dbReference>
<dbReference type="PANTHER" id="PTHR10648:SF4">
    <property type="entry name" value="PROTEIN PHOSPHATASE 2 (FORMERLY 2A), REGULATORY SUBUNIT A, BETA ISOFORM-RELATED"/>
    <property type="match status" value="1"/>
</dbReference>
<sequence>MPETNSTSAASSSAGDVASMWTLDRFVVLSLMEDLHIPEVDAPEEWNLNNRASDAQQQQAAEGGDGSSSEEAGVLSAGSATDAADEPKSRIKARLSALQSLPALAARLGSRWASAELIPFLLRCVQEDEWELTRAVAVVLPTLVLKDQSSPTSATAVLLAPSTVLPVMVALCGVTDAVTRHLCACHTIPKVIFGVSLVTPASLWEVRSPVSAPAFFKETTSSATHPTQTSTLLQDDGVRSTLLKDVIWPTKSEQSDVPAMGTDPFDRALAVANVILALRDYSHHDEAASSTSPSEPQQGIARAITLLETLLHTLAQSPLPYVAAAKVECISLLIHAVVNGLTISASAGAAESSDLFSRTPTSELHLRQSITFLVTKHILGCFCADPRFSKTPVDVFNWIMSFLPSSSSAANSSVVVYTRRKDVLLVPVVVASASSALRIVFDREVNSLDSRGAVATMRALPHFLDPVSFLQGSETSTLSSLLTLSVLCGVLEQALMQRQLRVGGGGGDNAAAVRFREDLQSYAQRHDDSFAGSTFVHFHAVSDAVEGLLKRMHRLLLRSQNRNNVSLDSIHRVIGVVRLYLARGTNFSHWKNRFFALRRAGHIIEALIRVVVLTMSTIPRGDEAASKKRLLEDVMSLLHTELLGRWYVQLCGDTEPEVRCAVAHHVVDPFLSIAWLLVNSAKLGCSVAAPIDSPSSGPSLASNTTASSSSSELISRRLFRVAQDMVACTQVCVMDVNDRVRASAAASISRALSLQAYGRTGISSQRWASIAATPESRKLTDALIALVMDLFRDESHLVLLSVMETFGEVCLHQEPVEGGEDDAAGLGGDGGDEDDQGSPLAPSSTLSQQQNNNNNSGGGAQTVQDIVLGNMERELVALCRSLQSSPTWRVREAYAALVSKLTGSFLRQITFFTAASGDQRKRTLNAGGQGSARRLQELLTRTLLPMLVDVLFDPVRAVRDAAVAAVVADLTLASARIGEERVRGFVNDTLWPLVQQSQRGNSTYLLRSSMLLIAVRLGVDLEHHMFSLLDQLSHDSVVNVRLVVARAVEQFLLLGTTTSVTPQLLLPYATTTLFKYVVTDAQKTAILLPLLRGLVEDASQDVRECASKALAACV</sequence>
<dbReference type="OrthoDB" id="273621at2759"/>
<dbReference type="InterPro" id="IPR051023">
    <property type="entry name" value="PP2A_Regulatory_Subunit_A"/>
</dbReference>
<dbReference type="AlphaFoldDB" id="A0A0S4J800"/>
<keyword evidence="1" id="KW-0677">Repeat</keyword>
<feature type="region of interest" description="Disordered" evidence="3">
    <location>
        <begin position="52"/>
        <end position="86"/>
    </location>
</feature>
<keyword evidence="5" id="KW-1185">Reference proteome</keyword>
<feature type="repeat" description="HEAT" evidence="2">
    <location>
        <begin position="1087"/>
        <end position="1114"/>
    </location>
</feature>
<dbReference type="Gene3D" id="1.25.10.10">
    <property type="entry name" value="Leucine-rich Repeat Variant"/>
    <property type="match status" value="2"/>
</dbReference>
<evidence type="ECO:0000256" key="2">
    <source>
        <dbReference type="PROSITE-ProRule" id="PRU00103"/>
    </source>
</evidence>
<dbReference type="GO" id="GO:0005634">
    <property type="term" value="C:nucleus"/>
    <property type="evidence" value="ECO:0007669"/>
    <property type="project" value="TreeGrafter"/>
</dbReference>
<dbReference type="GO" id="GO:0000159">
    <property type="term" value="C:protein phosphatase type 2A complex"/>
    <property type="evidence" value="ECO:0007669"/>
    <property type="project" value="TreeGrafter"/>
</dbReference>
<dbReference type="InterPro" id="IPR011989">
    <property type="entry name" value="ARM-like"/>
</dbReference>
<feature type="compositionally biased region" description="Low complexity" evidence="3">
    <location>
        <begin position="52"/>
        <end position="73"/>
    </location>
</feature>
<proteinExistence type="predicted"/>
<dbReference type="EMBL" id="CYKH01001251">
    <property type="protein sequence ID" value="CUG86180.1"/>
    <property type="molecule type" value="Genomic_DNA"/>
</dbReference>
<feature type="region of interest" description="Disordered" evidence="3">
    <location>
        <begin position="817"/>
        <end position="861"/>
    </location>
</feature>
<dbReference type="InterPro" id="IPR021133">
    <property type="entry name" value="HEAT_type_2"/>
</dbReference>
<dbReference type="GO" id="GO:0005829">
    <property type="term" value="C:cytosol"/>
    <property type="evidence" value="ECO:0007669"/>
    <property type="project" value="TreeGrafter"/>
</dbReference>
<reference evidence="5" key="1">
    <citation type="submission" date="2015-09" db="EMBL/GenBank/DDBJ databases">
        <authorList>
            <consortium name="Pathogen Informatics"/>
        </authorList>
    </citation>
    <scope>NUCLEOTIDE SEQUENCE [LARGE SCALE GENOMIC DNA]</scope>
    <source>
        <strain evidence="5">Lake Konstanz</strain>
    </source>
</reference>
<protein>
    <submittedName>
        <fullName evidence="4">Uncharacterized protein</fullName>
    </submittedName>
</protein>
<evidence type="ECO:0000313" key="4">
    <source>
        <dbReference type="EMBL" id="CUG86180.1"/>
    </source>
</evidence>
<evidence type="ECO:0000256" key="3">
    <source>
        <dbReference type="SAM" id="MobiDB-lite"/>
    </source>
</evidence>
<organism evidence="4 5">
    <name type="scientific">Bodo saltans</name>
    <name type="common">Flagellated protozoan</name>
    <dbReference type="NCBI Taxonomy" id="75058"/>
    <lineage>
        <taxon>Eukaryota</taxon>
        <taxon>Discoba</taxon>
        <taxon>Euglenozoa</taxon>
        <taxon>Kinetoplastea</taxon>
        <taxon>Metakinetoplastina</taxon>
        <taxon>Eubodonida</taxon>
        <taxon>Bodonidae</taxon>
        <taxon>Bodo</taxon>
    </lineage>
</organism>
<evidence type="ECO:0000313" key="5">
    <source>
        <dbReference type="Proteomes" id="UP000051952"/>
    </source>
</evidence>
<dbReference type="InterPro" id="IPR016024">
    <property type="entry name" value="ARM-type_fold"/>
</dbReference>
<name>A0A0S4J800_BODSA</name>